<evidence type="ECO:0008006" key="3">
    <source>
        <dbReference type="Google" id="ProtNLM"/>
    </source>
</evidence>
<dbReference type="AlphaFoldDB" id="A0A8J3PLN7"/>
<comment type="caution">
    <text evidence="1">The sequence shown here is derived from an EMBL/GenBank/DDBJ whole genome shotgun (WGS) entry which is preliminary data.</text>
</comment>
<name>A0A8J3PLN7_9ACTN</name>
<sequence length="450" mass="50469">MAPIGPSSLQITVSGLAITEMHERMPRTWYKSIFINGREVFSYRDELHPETTYYFQLDELVWLRGEEAAPFALGVYGRDEERLQADLPDLELPLFSAKARVLRERLQVLGYGEPMMHGVFDVLRQIHVDTWTGVTGGADEDDLEQVMSYQEYAFEDWVGDVKEHIRLKRTGKGALNDVGYLPSLGPLHLFESMDERLVMAVILLSVEDDADVWVEASELAESRWLDDDAEHDEDVGTAAINGEHGIVPAIVITEGTFDAFVLSNALALLRPHLKPYIRFLDYDMGNEGGASAAVRMLKSFAAAGIANRIVALFDNDSAAYEAVIALDQVRLPKNYRVAHYPDLEWARAYPTFGPQGNTVMDVNRLAGSVELYLGTDVLADDNGRLRPVQWKGYMGKVKSYQGELVDKAIVQRAFRDKLKLAHANPEVVASQDWADIELILDHLLRELSTV</sequence>
<evidence type="ECO:0000313" key="1">
    <source>
        <dbReference type="EMBL" id="GIG74686.1"/>
    </source>
</evidence>
<organism evidence="1 2">
    <name type="scientific">Planosporangium flavigriseum</name>
    <dbReference type="NCBI Taxonomy" id="373681"/>
    <lineage>
        <taxon>Bacteria</taxon>
        <taxon>Bacillati</taxon>
        <taxon>Actinomycetota</taxon>
        <taxon>Actinomycetes</taxon>
        <taxon>Micromonosporales</taxon>
        <taxon>Micromonosporaceae</taxon>
        <taxon>Planosporangium</taxon>
    </lineage>
</organism>
<dbReference type="Proteomes" id="UP000653674">
    <property type="component" value="Unassembled WGS sequence"/>
</dbReference>
<dbReference type="EMBL" id="BONU01000021">
    <property type="protein sequence ID" value="GIG74686.1"/>
    <property type="molecule type" value="Genomic_DNA"/>
</dbReference>
<proteinExistence type="predicted"/>
<keyword evidence="2" id="KW-1185">Reference proteome</keyword>
<evidence type="ECO:0000313" key="2">
    <source>
        <dbReference type="Proteomes" id="UP000653674"/>
    </source>
</evidence>
<reference evidence="1" key="1">
    <citation type="submission" date="2021-01" db="EMBL/GenBank/DDBJ databases">
        <title>Whole genome shotgun sequence of Planosporangium flavigriseum NBRC 105377.</title>
        <authorList>
            <person name="Komaki H."/>
            <person name="Tamura T."/>
        </authorList>
    </citation>
    <scope>NUCLEOTIDE SEQUENCE</scope>
    <source>
        <strain evidence="1">NBRC 105377</strain>
    </source>
</reference>
<protein>
    <recommendedName>
        <fullName evidence="3">HEPN/Toprim N-terminal domain-containing protein</fullName>
    </recommendedName>
</protein>
<dbReference type="RefSeq" id="WP_168078368.1">
    <property type="nucleotide sequence ID" value="NZ_BAAAQJ010000021.1"/>
</dbReference>
<gene>
    <name evidence="1" type="ORF">Pfl04_30900</name>
</gene>
<accession>A0A8J3PLN7</accession>